<evidence type="ECO:0000313" key="7">
    <source>
        <dbReference type="EMBL" id="EIG26703.1"/>
    </source>
</evidence>
<organism evidence="7 8">
    <name type="scientific">Neisseria sicca VK64</name>
    <dbReference type="NCBI Taxonomy" id="1095748"/>
    <lineage>
        <taxon>Bacteria</taxon>
        <taxon>Pseudomonadati</taxon>
        <taxon>Pseudomonadota</taxon>
        <taxon>Betaproteobacteria</taxon>
        <taxon>Neisseriales</taxon>
        <taxon>Neisseriaceae</taxon>
        <taxon>Neisseria</taxon>
    </lineage>
</organism>
<gene>
    <name evidence="7" type="ORF">HMPREF1051_0522</name>
</gene>
<reference evidence="7 8" key="1">
    <citation type="submission" date="2012-04" db="EMBL/GenBank/DDBJ databases">
        <authorList>
            <person name="Harkins D.M."/>
            <person name="Madupu R."/>
            <person name="Durkin A.S."/>
            <person name="Torralba M."/>
            <person name="Methe B."/>
            <person name="Sutton G.G."/>
            <person name="Nelson K.E."/>
        </authorList>
    </citation>
    <scope>NUCLEOTIDE SEQUENCE [LARGE SCALE GENOMIC DNA]</scope>
    <source>
        <strain evidence="7 8">VK64</strain>
    </source>
</reference>
<keyword evidence="3 6" id="KW-0812">Transmembrane</keyword>
<dbReference type="EMBL" id="AJMT01000150">
    <property type="protein sequence ID" value="EIG26703.1"/>
    <property type="molecule type" value="Genomic_DNA"/>
</dbReference>
<comment type="caution">
    <text evidence="7">The sequence shown here is derived from an EMBL/GenBank/DDBJ whole genome shotgun (WGS) entry which is preliminary data.</text>
</comment>
<evidence type="ECO:0000256" key="1">
    <source>
        <dbReference type="ARBA" id="ARBA00004141"/>
    </source>
</evidence>
<evidence type="ECO:0000256" key="6">
    <source>
        <dbReference type="RuleBase" id="RU365102"/>
    </source>
</evidence>
<proteinExistence type="inferred from homology"/>
<comment type="similarity">
    <text evidence="2 6">Belongs to the GDT1 family.</text>
</comment>
<dbReference type="Pfam" id="PF01169">
    <property type="entry name" value="GDT1"/>
    <property type="match status" value="2"/>
</dbReference>
<feature type="transmembrane region" description="Helical" evidence="6">
    <location>
        <begin position="154"/>
        <end position="175"/>
    </location>
</feature>
<protein>
    <recommendedName>
        <fullName evidence="6">GDT1 family protein</fullName>
    </recommendedName>
</protein>
<sequence>MSIPLRAVCATLFFLPASVEYLMEAFFSSILGVAIAEIGDKTQLLALFLAARFAQKNAVVSGIFIATLLNHLVSAFVGVWLAETVSPDTVKWAVGISFIAVGLWLLLPDKDENPDSRWLKYGAFGATVFLFFMAEIGDKTQIATVLLAAKYQSLSMVVLGSVAGLMLATVPVVYLGDMLMKKIPAKAVRISACVLFCVLGVITLAGDGIMLK</sequence>
<evidence type="ECO:0000256" key="4">
    <source>
        <dbReference type="ARBA" id="ARBA00022989"/>
    </source>
</evidence>
<dbReference type="GO" id="GO:0016020">
    <property type="term" value="C:membrane"/>
    <property type="evidence" value="ECO:0007669"/>
    <property type="project" value="UniProtKB-SubCell"/>
</dbReference>
<keyword evidence="4 6" id="KW-1133">Transmembrane helix</keyword>
<evidence type="ECO:0000256" key="5">
    <source>
        <dbReference type="ARBA" id="ARBA00023136"/>
    </source>
</evidence>
<evidence type="ECO:0000256" key="2">
    <source>
        <dbReference type="ARBA" id="ARBA00009190"/>
    </source>
</evidence>
<dbReference type="AlphaFoldDB" id="I2NLJ2"/>
<dbReference type="GO" id="GO:0046873">
    <property type="term" value="F:metal ion transmembrane transporter activity"/>
    <property type="evidence" value="ECO:0007669"/>
    <property type="project" value="InterPro"/>
</dbReference>
<feature type="transmembrane region" description="Helical" evidence="6">
    <location>
        <begin position="187"/>
        <end position="206"/>
    </location>
</feature>
<feature type="transmembrane region" description="Helical" evidence="6">
    <location>
        <begin position="89"/>
        <end position="106"/>
    </location>
</feature>
<dbReference type="PATRIC" id="fig|1095748.3.peg.1962"/>
<evidence type="ECO:0000313" key="8">
    <source>
        <dbReference type="Proteomes" id="UP000004473"/>
    </source>
</evidence>
<keyword evidence="5 6" id="KW-0472">Membrane</keyword>
<name>I2NLJ2_NEISI</name>
<feature type="transmembrane region" description="Helical" evidence="6">
    <location>
        <begin position="118"/>
        <end position="134"/>
    </location>
</feature>
<dbReference type="PANTHER" id="PTHR12608">
    <property type="entry name" value="TRANSMEMBRANE PROTEIN HTP-1 RELATED"/>
    <property type="match status" value="1"/>
</dbReference>
<dbReference type="PANTHER" id="PTHR12608:SF1">
    <property type="entry name" value="TRANSMEMBRANE PROTEIN 165"/>
    <property type="match status" value="1"/>
</dbReference>
<dbReference type="InterPro" id="IPR001727">
    <property type="entry name" value="GDT1-like"/>
</dbReference>
<accession>I2NLJ2</accession>
<comment type="subcellular location">
    <subcellularLocation>
        <location evidence="1 6">Membrane</location>
        <topology evidence="1 6">Multi-pass membrane protein</topology>
    </subcellularLocation>
</comment>
<feature type="transmembrane region" description="Helical" evidence="6">
    <location>
        <begin position="58"/>
        <end position="83"/>
    </location>
</feature>
<dbReference type="Proteomes" id="UP000004473">
    <property type="component" value="Unassembled WGS sequence"/>
</dbReference>
<evidence type="ECO:0000256" key="3">
    <source>
        <dbReference type="ARBA" id="ARBA00022692"/>
    </source>
</evidence>